<protein>
    <recommendedName>
        <fullName evidence="3">Class II aldolase/adducin N-terminal domain-containing protein</fullName>
    </recommendedName>
</protein>
<feature type="compositionally biased region" description="Polar residues" evidence="2">
    <location>
        <begin position="1"/>
        <end position="13"/>
    </location>
</feature>
<feature type="domain" description="Class II aldolase/adducin N-terminal" evidence="3">
    <location>
        <begin position="126"/>
        <end position="308"/>
    </location>
</feature>
<feature type="region of interest" description="Disordered" evidence="2">
    <location>
        <begin position="955"/>
        <end position="985"/>
    </location>
</feature>
<name>A0A3L8DKC5_OOCBI</name>
<dbReference type="InterPro" id="IPR051017">
    <property type="entry name" value="Aldolase-II_Adducin_sf"/>
</dbReference>
<dbReference type="GO" id="GO:0005856">
    <property type="term" value="C:cytoskeleton"/>
    <property type="evidence" value="ECO:0007669"/>
    <property type="project" value="TreeGrafter"/>
</dbReference>
<dbReference type="Proteomes" id="UP000279307">
    <property type="component" value="Chromosome 7"/>
</dbReference>
<dbReference type="GO" id="GO:0051015">
    <property type="term" value="F:actin filament binding"/>
    <property type="evidence" value="ECO:0007669"/>
    <property type="project" value="TreeGrafter"/>
</dbReference>
<dbReference type="PANTHER" id="PTHR10672:SF3">
    <property type="entry name" value="PROTEIN HU-LI TAI SHAO"/>
    <property type="match status" value="1"/>
</dbReference>
<feature type="compositionally biased region" description="Polar residues" evidence="2">
    <location>
        <begin position="603"/>
        <end position="627"/>
    </location>
</feature>
<dbReference type="GO" id="GO:0014069">
    <property type="term" value="C:postsynaptic density"/>
    <property type="evidence" value="ECO:0007669"/>
    <property type="project" value="TreeGrafter"/>
</dbReference>
<dbReference type="SUPFAM" id="SSF53639">
    <property type="entry name" value="AraD/HMP-PK domain-like"/>
    <property type="match status" value="1"/>
</dbReference>
<comment type="similarity">
    <text evidence="1">Belongs to the aldolase class II family. Adducin subfamily.</text>
</comment>
<evidence type="ECO:0000259" key="3">
    <source>
        <dbReference type="SMART" id="SM01007"/>
    </source>
</evidence>
<dbReference type="Pfam" id="PF00596">
    <property type="entry name" value="Aldolase_II"/>
    <property type="match status" value="1"/>
</dbReference>
<dbReference type="Gene3D" id="3.40.225.10">
    <property type="entry name" value="Class II aldolase/adducin N-terminal domain"/>
    <property type="match status" value="1"/>
</dbReference>
<evidence type="ECO:0000256" key="1">
    <source>
        <dbReference type="ARBA" id="ARBA00006274"/>
    </source>
</evidence>
<dbReference type="FunFam" id="3.40.225.10:FF:000011">
    <property type="entry name" value="Uncharacterized protein, isoform B"/>
    <property type="match status" value="1"/>
</dbReference>
<comment type="caution">
    <text evidence="4">The sequence shown here is derived from an EMBL/GenBank/DDBJ whole genome shotgun (WGS) entry which is preliminary data.</text>
</comment>
<evidence type="ECO:0000256" key="2">
    <source>
        <dbReference type="SAM" id="MobiDB-lite"/>
    </source>
</evidence>
<proteinExistence type="inferred from homology"/>
<feature type="compositionally biased region" description="Basic and acidic residues" evidence="2">
    <location>
        <begin position="955"/>
        <end position="966"/>
    </location>
</feature>
<dbReference type="EMBL" id="QOIP01000007">
    <property type="protein sequence ID" value="RLU20867.1"/>
    <property type="molecule type" value="Genomic_DNA"/>
</dbReference>
<feature type="compositionally biased region" description="Basic and acidic residues" evidence="2">
    <location>
        <begin position="976"/>
        <end position="985"/>
    </location>
</feature>
<dbReference type="InterPro" id="IPR036409">
    <property type="entry name" value="Aldolase_II/adducin_N_sf"/>
</dbReference>
<dbReference type="PANTHER" id="PTHR10672">
    <property type="entry name" value="ADDUCIN"/>
    <property type="match status" value="1"/>
</dbReference>
<organism evidence="4 5">
    <name type="scientific">Ooceraea biroi</name>
    <name type="common">Clonal raider ant</name>
    <name type="synonym">Cerapachys biroi</name>
    <dbReference type="NCBI Taxonomy" id="2015173"/>
    <lineage>
        <taxon>Eukaryota</taxon>
        <taxon>Metazoa</taxon>
        <taxon>Ecdysozoa</taxon>
        <taxon>Arthropoda</taxon>
        <taxon>Hexapoda</taxon>
        <taxon>Insecta</taxon>
        <taxon>Pterygota</taxon>
        <taxon>Neoptera</taxon>
        <taxon>Endopterygota</taxon>
        <taxon>Hymenoptera</taxon>
        <taxon>Apocrita</taxon>
        <taxon>Aculeata</taxon>
        <taxon>Formicoidea</taxon>
        <taxon>Formicidae</taxon>
        <taxon>Dorylinae</taxon>
        <taxon>Ooceraea</taxon>
    </lineage>
</organism>
<feature type="compositionally biased region" description="Basic and acidic residues" evidence="2">
    <location>
        <begin position="642"/>
        <end position="651"/>
    </location>
</feature>
<feature type="region of interest" description="Disordered" evidence="2">
    <location>
        <begin position="590"/>
        <end position="657"/>
    </location>
</feature>
<reference evidence="4 5" key="1">
    <citation type="journal article" date="2018" name="Genome Res.">
        <title>The genomic architecture and molecular evolution of ant odorant receptors.</title>
        <authorList>
            <person name="McKenzie S.K."/>
            <person name="Kronauer D.J.C."/>
        </authorList>
    </citation>
    <scope>NUCLEOTIDE SEQUENCE [LARGE SCALE GENOMIC DNA]</scope>
    <source>
        <strain evidence="4">Clonal line C1</strain>
    </source>
</reference>
<dbReference type="OrthoDB" id="3238794at2759"/>
<evidence type="ECO:0000313" key="5">
    <source>
        <dbReference type="Proteomes" id="UP000279307"/>
    </source>
</evidence>
<sequence>MADTSQQALSEPHTNGVVDGLTEDEKSKMRPADIDADMREMERRKRVEMMMNSRIFREELERIIETQMKDGAGPSGLLQQISDMMGAQGARFNGNVFKNSNCVLPINDIRGVESMGYAKGEKMLRCKLAAVFRLLDLYGWTQGVGGQMTARLNQDQEHFLVNPYGLLYHEVTASSLIKVDMQGAIVEQGTTNFNVHITNFQLHSTIHAARPDIKCIIHITTPSVTAVSSLKCGLLPIGQESIVIGEVSTHQYIGGSVEPEEREKIARNLGPINKVMLLTNRGALCCGETVEEAFFNVYNTVVACETQLKLMPAGVDNLNLISEESKKAIFEASRKPPIPQQQSSAVESTVLAEKLEKRWRIGGAEFEALMRMLDNAGFRTGYIYRNPLVKGEPPKPRNDVEVPPAVSSLGYLLEEEELYKQGLWKGGRKGTDRSRWLNSPNVYQKVEILETGTPDPKKITKWVSDGSPTHSSTPVKIDSALQFVPKNTNPKEFKQLQQQIKDYRRAEKISAGPQSHILEGVSWEEAKKMQDATISGTGEQVVLVGAASKGIIQRGFQHNAMVYKTPYAKNPFDAITDQELDQYKREIERKQRGGDPYDESQSESEALSSFNISRATHESSTAKSPIQSPVSVTSETEEESRDEPRVLRIETKQVPAPSQPEVVLSDVDDANTEYLNEMRCKTIEQWSGYKRDCELGSNYNSMSSDRIRMYCGRLFSECRYDNLYVENVRSSKIAERKKPLLITLPKVITGERSIQSQSNTVEEVISKSRYEARRKFFQDLEQTSESVIPSKAKAANIENGENVSQQNSAVIPTKMCHSHLMKKDMKENLNDQVHSNIVMRSVKRENIRQPSFVTLINLSNTKPCSCNVASFINENSQGEKRSTHREMDKHRVSTNGIVASTKKKLLTLRGRNKKSNDCESLIDIDKEQQQHLSKQPTKTTKTEAMLACRCAEKLQRDNKDNSEESSRSLSNSSSNNDKHSVDCDKCGEHRSMMETNISENENVLPHKINDDVTCTGLKEQSVRLWIENSMCKNNWTSGIEADMYESYCNDITKIVESIDLNISSSRTELDALPDTNTCVKYNLDSTNMSLIYSLTPPAVIDQEENDDTSWDLAEHSSEWQSDSLHSDNCEELADYIWIEPTTKNDSMKSQCLQDRRMSSDSSYDLEQLDSERQSANGSDILELPSRTILELKDIDGEVFQNGINESANEIIADLKASDEALSYDAFQVAQNIIAEIIESVYILSYLDSSIYDLGVIQKIVRRLIDSYHYEYSLVEADRECAADVPTTDNNIDNICQIKDFLGNLSSDFRYTNQIETPENEDQGYSAVIEFCTVAKKLPVVAVDDKTLELNFRILKVSRNEYTEKLPDTHQIFCDTDNSIDNDNSQSFIETDEILDKLEDNKDAPMIKSDIEIWLDNRCCSCQEEEEHTQKKCPLTPISEEPVTEDETPCETTDSVIENFNNESSRNLEINSINADEENTENFKTASVSLDGTYTISEVSDNDETNDFQEPCDVWDLSIDCMSYSFDTKEFIRLEKALTDSS</sequence>
<feature type="region of interest" description="Disordered" evidence="2">
    <location>
        <begin position="1"/>
        <end position="31"/>
    </location>
</feature>
<gene>
    <name evidence="4" type="ORF">DMN91_007481</name>
</gene>
<dbReference type="InterPro" id="IPR001303">
    <property type="entry name" value="Aldolase_II/adducin_N"/>
</dbReference>
<accession>A0A3L8DKC5</accession>
<evidence type="ECO:0000313" key="4">
    <source>
        <dbReference type="EMBL" id="RLU20867.1"/>
    </source>
</evidence>
<dbReference type="GO" id="GO:0005886">
    <property type="term" value="C:plasma membrane"/>
    <property type="evidence" value="ECO:0007669"/>
    <property type="project" value="UniProtKB-SubCell"/>
</dbReference>
<dbReference type="SMART" id="SM01007">
    <property type="entry name" value="Aldolase_II"/>
    <property type="match status" value="1"/>
</dbReference>